<dbReference type="Proteomes" id="UP000256679">
    <property type="component" value="Unassembled WGS sequence"/>
</dbReference>
<evidence type="ECO:0000313" key="3">
    <source>
        <dbReference type="Proteomes" id="UP000256679"/>
    </source>
</evidence>
<organism evidence="2 3">
    <name type="scientific">Paracoccus thiocyanatus</name>
    <dbReference type="NCBI Taxonomy" id="34006"/>
    <lineage>
        <taxon>Bacteria</taxon>
        <taxon>Pseudomonadati</taxon>
        <taxon>Pseudomonadota</taxon>
        <taxon>Alphaproteobacteria</taxon>
        <taxon>Rhodobacterales</taxon>
        <taxon>Paracoccaceae</taxon>
        <taxon>Paracoccus</taxon>
    </lineage>
</organism>
<dbReference type="EMBL" id="QFCQ01000037">
    <property type="protein sequence ID" value="RDW13384.1"/>
    <property type="molecule type" value="Genomic_DNA"/>
</dbReference>
<dbReference type="PROSITE" id="PS51742">
    <property type="entry name" value="PPC"/>
    <property type="match status" value="1"/>
</dbReference>
<dbReference type="RefSeq" id="WP_115755624.1">
    <property type="nucleotide sequence ID" value="NZ_QFCQ01000037.1"/>
</dbReference>
<feature type="domain" description="PPC" evidence="1">
    <location>
        <begin position="32"/>
        <end position="178"/>
    </location>
</feature>
<protein>
    <submittedName>
        <fullName evidence="2">DUF296 domain-containing protein</fullName>
    </submittedName>
</protein>
<reference evidence="2 3" key="1">
    <citation type="submission" date="2018-05" db="EMBL/GenBank/DDBJ databases">
        <title>Whole genome sequencing of Paracoccus thiocyanatus SST.</title>
        <authorList>
            <person name="Ghosh W."/>
            <person name="Rameez M.J."/>
            <person name="Roy C."/>
        </authorList>
    </citation>
    <scope>NUCLEOTIDE SEQUENCE [LARGE SCALE GENOMIC DNA]</scope>
    <source>
        <strain evidence="2 3">SST</strain>
    </source>
</reference>
<dbReference type="Pfam" id="PF03479">
    <property type="entry name" value="PCC"/>
    <property type="match status" value="1"/>
</dbReference>
<dbReference type="SUPFAM" id="SSF117856">
    <property type="entry name" value="AF0104/ALDC/Ptd012-like"/>
    <property type="match status" value="2"/>
</dbReference>
<sequence>MQLSDEGLAPGALTRRLKHAGRSEGDRIESLAGPLIRATVRLEAGQSLAAAVGAAAAGLGITAGAVTLTGAQLDPVRYVMPTYARTREHVAYYSDTYAPEQGFALEFATATFGFREGGPFLHCHALWRDAAGTLCGGHILPLDTILAEPLRAELTGTGAVEMRAEFDPETRFTLFRPFATGRAPATGRFITAHIRPNEDFVTAVERIAQRHGISKGRTLSGIGSTVGAVFEDGTVVEAIPTELLVTDGRITSHADGAPVADLTMFLIDAHGRLTRGRPARNLNPVLICAEIFIEDLTDR</sequence>
<comment type="caution">
    <text evidence="2">The sequence shown here is derived from an EMBL/GenBank/DDBJ whole genome shotgun (WGS) entry which is preliminary data.</text>
</comment>
<evidence type="ECO:0000259" key="1">
    <source>
        <dbReference type="PROSITE" id="PS51742"/>
    </source>
</evidence>
<keyword evidence="3" id="KW-1185">Reference proteome</keyword>
<proteinExistence type="predicted"/>
<name>A0A3D8PBD4_9RHOB</name>
<gene>
    <name evidence="2" type="ORF">DIE28_08380</name>
</gene>
<dbReference type="AlphaFoldDB" id="A0A3D8PBD4"/>
<accession>A0A3D8PBD4</accession>
<evidence type="ECO:0000313" key="2">
    <source>
        <dbReference type="EMBL" id="RDW13384.1"/>
    </source>
</evidence>
<dbReference type="Gene3D" id="3.30.1330.80">
    <property type="entry name" value="Hypothetical protein, similar to alpha- acetolactate decarboxylase, domain 2"/>
    <property type="match status" value="2"/>
</dbReference>
<dbReference type="InterPro" id="IPR005175">
    <property type="entry name" value="PPC_dom"/>
</dbReference>